<organism evidence="4">
    <name type="scientific">Sarcoptes scabiei</name>
    <name type="common">Itch mite</name>
    <name type="synonym">Acarus scabiei</name>
    <dbReference type="NCBI Taxonomy" id="52283"/>
    <lineage>
        <taxon>Eukaryota</taxon>
        <taxon>Metazoa</taxon>
        <taxon>Ecdysozoa</taxon>
        <taxon>Arthropoda</taxon>
        <taxon>Chelicerata</taxon>
        <taxon>Arachnida</taxon>
        <taxon>Acari</taxon>
        <taxon>Acariformes</taxon>
        <taxon>Sarcoptiformes</taxon>
        <taxon>Astigmata</taxon>
        <taxon>Psoroptidia</taxon>
        <taxon>Sarcoptoidea</taxon>
        <taxon>Sarcoptidae</taxon>
        <taxon>Sarcoptinae</taxon>
        <taxon>Sarcoptes</taxon>
    </lineage>
</organism>
<dbReference type="CDD" id="cd02947">
    <property type="entry name" value="TRX_family"/>
    <property type="match status" value="1"/>
</dbReference>
<dbReference type="SUPFAM" id="SSF49785">
    <property type="entry name" value="Galactose-binding domain-like"/>
    <property type="match status" value="1"/>
</dbReference>
<dbReference type="PROSITE" id="PS51532">
    <property type="entry name" value="PITH"/>
    <property type="match status" value="1"/>
</dbReference>
<dbReference type="InterPro" id="IPR013766">
    <property type="entry name" value="Thioredoxin_domain"/>
</dbReference>
<dbReference type="Gene3D" id="2.60.120.470">
    <property type="entry name" value="PITH domain"/>
    <property type="match status" value="1"/>
</dbReference>
<dbReference type="FunFam" id="3.40.30.10:FF:000245">
    <property type="entry name" value="Thioredoxin"/>
    <property type="match status" value="1"/>
</dbReference>
<evidence type="ECO:0000259" key="2">
    <source>
        <dbReference type="PROSITE" id="PS51352"/>
    </source>
</evidence>
<evidence type="ECO:0000313" key="4">
    <source>
        <dbReference type="EMBL" id="KAF7491334.1"/>
    </source>
</evidence>
<dbReference type="GO" id="GO:0005737">
    <property type="term" value="C:cytoplasm"/>
    <property type="evidence" value="ECO:0007669"/>
    <property type="project" value="UniProtKB-ARBA"/>
</dbReference>
<dbReference type="Gene3D" id="3.40.30.10">
    <property type="entry name" value="Glutaredoxin"/>
    <property type="match status" value="1"/>
</dbReference>
<dbReference type="PROSITE" id="PS51352">
    <property type="entry name" value="THIOREDOXIN_2"/>
    <property type="match status" value="1"/>
</dbReference>
<reference evidence="6" key="1">
    <citation type="journal article" date="2020" name="PLoS Negl. Trop. Dis.">
        <title>High-quality nuclear genome for Sarcoptes scabiei-A critical resource for a neglected parasite.</title>
        <authorList>
            <person name="Korhonen P.K."/>
            <person name="Gasser R.B."/>
            <person name="Ma G."/>
            <person name="Wang T."/>
            <person name="Stroehlein A.J."/>
            <person name="Young N.D."/>
            <person name="Ang C.S."/>
            <person name="Fernando D.D."/>
            <person name="Lu H.C."/>
            <person name="Taylor S."/>
            <person name="Reynolds S.L."/>
            <person name="Mofiz E."/>
            <person name="Najaraj S.H."/>
            <person name="Gowda H."/>
            <person name="Madugundu A."/>
            <person name="Renuse S."/>
            <person name="Holt D."/>
            <person name="Pandey A."/>
            <person name="Papenfuss A.T."/>
            <person name="Fischer K."/>
        </authorList>
    </citation>
    <scope>NUCLEOTIDE SEQUENCE [LARGE SCALE GENOMIC DNA]</scope>
</reference>
<dbReference type="InterPro" id="IPR010400">
    <property type="entry name" value="PITH_dom"/>
</dbReference>
<dbReference type="InterPro" id="IPR017937">
    <property type="entry name" value="Thioredoxin_CS"/>
</dbReference>
<feature type="domain" description="Thioredoxin" evidence="2">
    <location>
        <begin position="1"/>
        <end position="107"/>
    </location>
</feature>
<dbReference type="Pfam" id="PF06201">
    <property type="entry name" value="PITH"/>
    <property type="match status" value="1"/>
</dbReference>
<reference evidence="4" key="2">
    <citation type="submission" date="2020-01" db="EMBL/GenBank/DDBJ databases">
        <authorList>
            <person name="Korhonen P.K.K."/>
            <person name="Guangxu M.G."/>
            <person name="Wang T.W."/>
            <person name="Stroehlein A.J.S."/>
            <person name="Young N.D."/>
            <person name="Ang C.-S.A."/>
            <person name="Fernando D.W.F."/>
            <person name="Lu H.L."/>
            <person name="Taylor S.T."/>
            <person name="Ehtesham M.E.M."/>
            <person name="Najaraj S.H.N."/>
            <person name="Harsha G.H.G."/>
            <person name="Madugundu A.M."/>
            <person name="Renuse S.R."/>
            <person name="Holt D.H."/>
            <person name="Pandey A.P."/>
            <person name="Papenfuss A.P."/>
            <person name="Gasser R.B.G."/>
            <person name="Fischer K.F."/>
        </authorList>
    </citation>
    <scope>NUCLEOTIDE SEQUENCE</scope>
    <source>
        <strain evidence="4">SSS_KF_BRIS2020</strain>
    </source>
</reference>
<evidence type="ECO:0000313" key="6">
    <source>
        <dbReference type="Proteomes" id="UP000070412"/>
    </source>
</evidence>
<dbReference type="EnsemblMetazoa" id="SSS_6404s_mrna">
    <property type="protein sequence ID" value="KAF7491334.1"/>
    <property type="gene ID" value="SSS_6404"/>
</dbReference>
<dbReference type="SUPFAM" id="SSF52833">
    <property type="entry name" value="Thioredoxin-like"/>
    <property type="match status" value="1"/>
</dbReference>
<dbReference type="PANTHER" id="PTHR46115">
    <property type="entry name" value="THIOREDOXIN-LIKE PROTEIN 1"/>
    <property type="match status" value="1"/>
</dbReference>
<evidence type="ECO:0000256" key="1">
    <source>
        <dbReference type="ARBA" id="ARBA00023157"/>
    </source>
</evidence>
<dbReference type="InterPro" id="IPR008979">
    <property type="entry name" value="Galactose-bd-like_sf"/>
</dbReference>
<dbReference type="EMBL" id="WVUK01000060">
    <property type="protein sequence ID" value="KAF7491334.1"/>
    <property type="molecule type" value="Genomic_DNA"/>
</dbReference>
<dbReference type="AlphaFoldDB" id="A0A834R5J4"/>
<dbReference type="OrthoDB" id="2121326at2759"/>
<evidence type="ECO:0000259" key="3">
    <source>
        <dbReference type="PROSITE" id="PS51532"/>
    </source>
</evidence>
<dbReference type="PRINTS" id="PR00421">
    <property type="entry name" value="THIOREDOXIN"/>
</dbReference>
<protein>
    <submittedName>
        <fullName evidence="4">Thioredoxin-like protein 1</fullName>
    </submittedName>
</protein>
<evidence type="ECO:0000313" key="5">
    <source>
        <dbReference type="EnsemblMetazoa" id="KAF7491334.1"/>
    </source>
</evidence>
<reference evidence="5" key="3">
    <citation type="submission" date="2022-06" db="UniProtKB">
        <authorList>
            <consortium name="EnsemblMetazoa"/>
        </authorList>
    </citation>
    <scope>IDENTIFICATION</scope>
</reference>
<dbReference type="InterPro" id="IPR036249">
    <property type="entry name" value="Thioredoxin-like_sf"/>
</dbReference>
<keyword evidence="6" id="KW-1185">Reference proteome</keyword>
<gene>
    <name evidence="4" type="ORF">SSS_6404</name>
</gene>
<sequence>MPVIQCENDEAFRNHLNHNGIVVVDFFAHWCGPCQRIAPVFERLSNEYSARGVKFLKVDVDNLTETASNNNVSAMPTFIFFKNRVAIFRLQGANPTSLESKLQELINSQESLDAAAAESGVAGFIDLSMFINKAQSECLNESDENNLGHALIPGSGFFLESDCDEQLIINLAFNQPVKIHSLKLTAPATNGPKHIKLFINQPRTLDFDQASSMTPVQTIDVTADDLVKSSPIPLRYVKFQNIQNLIIFVVNNQTNAELTRIDNITLIGQTVSSTNMADFKRIAGKKGESH</sequence>
<name>A0A834R5J4_SARSC</name>
<proteinExistence type="predicted"/>
<dbReference type="Pfam" id="PF00085">
    <property type="entry name" value="Thioredoxin"/>
    <property type="match status" value="1"/>
</dbReference>
<dbReference type="PROSITE" id="PS00194">
    <property type="entry name" value="THIOREDOXIN_1"/>
    <property type="match status" value="1"/>
</dbReference>
<dbReference type="InterPro" id="IPR037047">
    <property type="entry name" value="PITH_dom_sf"/>
</dbReference>
<feature type="domain" description="PITH" evidence="3">
    <location>
        <begin position="116"/>
        <end position="286"/>
    </location>
</feature>
<accession>A0A834R5J4</accession>
<dbReference type="Proteomes" id="UP000070412">
    <property type="component" value="Unassembled WGS sequence"/>
</dbReference>
<keyword evidence="1" id="KW-1015">Disulfide bond</keyword>